<protein>
    <submittedName>
        <fullName evidence="1">Uncharacterized protein</fullName>
    </submittedName>
</protein>
<evidence type="ECO:0000313" key="1">
    <source>
        <dbReference type="EMBL" id="OMF58662.1"/>
    </source>
</evidence>
<dbReference type="InterPro" id="IPR032710">
    <property type="entry name" value="NTF2-like_dom_sf"/>
</dbReference>
<dbReference type="Proteomes" id="UP000187172">
    <property type="component" value="Unassembled WGS sequence"/>
</dbReference>
<gene>
    <name evidence="1" type="ORF">BK138_09165</name>
</gene>
<evidence type="ECO:0000313" key="2">
    <source>
        <dbReference type="Proteomes" id="UP000187172"/>
    </source>
</evidence>
<dbReference type="RefSeq" id="WP_076168596.1">
    <property type="nucleotide sequence ID" value="NZ_MRTP01000001.1"/>
</dbReference>
<keyword evidence="2" id="KW-1185">Reference proteome</keyword>
<accession>A0A1R1F3S1</accession>
<comment type="caution">
    <text evidence="1">The sequence shown here is derived from an EMBL/GenBank/DDBJ whole genome shotgun (WGS) entry which is preliminary data.</text>
</comment>
<name>A0A1R1F3S1_9BACL</name>
<dbReference type="Gene3D" id="3.10.450.50">
    <property type="match status" value="1"/>
</dbReference>
<sequence length="137" mass="15742">MAEDNTRYEQVKMICAEDCGNAPKKEFLRAFNAAFVCNDIDFINEKTIEDIQWNIVGHNTLQGKDQVFEMLRKLMDKTPTELIISNIITHGYSGSLNGILNLENNMSYAFCNIYRFNSSLNKTKIKEITSYIIDISK</sequence>
<organism evidence="1 2">
    <name type="scientific">Paenibacillus rhizosphaerae</name>
    <dbReference type="NCBI Taxonomy" id="297318"/>
    <lineage>
        <taxon>Bacteria</taxon>
        <taxon>Bacillati</taxon>
        <taxon>Bacillota</taxon>
        <taxon>Bacilli</taxon>
        <taxon>Bacillales</taxon>
        <taxon>Paenibacillaceae</taxon>
        <taxon>Paenibacillus</taxon>
    </lineage>
</organism>
<reference evidence="1 2" key="1">
    <citation type="submission" date="2016-11" db="EMBL/GenBank/DDBJ databases">
        <title>Paenibacillus species isolates.</title>
        <authorList>
            <person name="Beno S.M."/>
        </authorList>
    </citation>
    <scope>NUCLEOTIDE SEQUENCE [LARGE SCALE GENOMIC DNA]</scope>
    <source>
        <strain evidence="1 2">FSL R5-0378</strain>
    </source>
</reference>
<dbReference type="EMBL" id="MRTP01000001">
    <property type="protein sequence ID" value="OMF58662.1"/>
    <property type="molecule type" value="Genomic_DNA"/>
</dbReference>
<proteinExistence type="predicted"/>
<dbReference type="AlphaFoldDB" id="A0A1R1F3S1"/>
<dbReference type="SUPFAM" id="SSF54427">
    <property type="entry name" value="NTF2-like"/>
    <property type="match status" value="1"/>
</dbReference>